<dbReference type="AlphaFoldDB" id="A0A1Y5Q375"/>
<gene>
    <name evidence="1" type="ORF">STPYR_10185</name>
</gene>
<dbReference type="EMBL" id="FLTS01000001">
    <property type="protein sequence ID" value="SBV35255.1"/>
    <property type="molecule type" value="Genomic_DNA"/>
</dbReference>
<protein>
    <submittedName>
        <fullName evidence="1">Uncharacterized protein</fullName>
    </submittedName>
</protein>
<evidence type="ECO:0000313" key="1">
    <source>
        <dbReference type="EMBL" id="SBV35255.1"/>
    </source>
</evidence>
<name>A0A1Y5Q375_9GAMM</name>
<proteinExistence type="predicted"/>
<reference evidence="1" key="1">
    <citation type="submission" date="2016-03" db="EMBL/GenBank/DDBJ databases">
        <authorList>
            <person name="Ploux O."/>
        </authorList>
    </citation>
    <scope>NUCLEOTIDE SEQUENCE</scope>
    <source>
        <strain evidence="1">UC10</strain>
    </source>
</reference>
<accession>A0A1Y5Q375</accession>
<organism evidence="1">
    <name type="scientific">uncultured Stenotrophomonas sp</name>
    <dbReference type="NCBI Taxonomy" id="165438"/>
    <lineage>
        <taxon>Bacteria</taxon>
        <taxon>Pseudomonadati</taxon>
        <taxon>Pseudomonadota</taxon>
        <taxon>Gammaproteobacteria</taxon>
        <taxon>Lysobacterales</taxon>
        <taxon>Lysobacteraceae</taxon>
        <taxon>Stenotrophomonas</taxon>
        <taxon>environmental samples</taxon>
    </lineage>
</organism>
<sequence>MIQSIIRKVANSSRNGTVIRIIEVSGRTKVDNLILQVAKSL</sequence>